<gene>
    <name evidence="3" type="ORF">SNAT2548_LOCUS29283</name>
</gene>
<reference evidence="3" key="1">
    <citation type="submission" date="2021-02" db="EMBL/GenBank/DDBJ databases">
        <authorList>
            <person name="Dougan E. K."/>
            <person name="Rhodes N."/>
            <person name="Thang M."/>
            <person name="Chan C."/>
        </authorList>
    </citation>
    <scope>NUCLEOTIDE SEQUENCE</scope>
</reference>
<comment type="caution">
    <text evidence="3">The sequence shown here is derived from an EMBL/GenBank/DDBJ whole genome shotgun (WGS) entry which is preliminary data.</text>
</comment>
<keyword evidence="4" id="KW-1185">Reference proteome</keyword>
<protein>
    <submittedName>
        <fullName evidence="3">Uncharacterized protein</fullName>
    </submittedName>
</protein>
<feature type="signal peptide" evidence="2">
    <location>
        <begin position="1"/>
        <end position="17"/>
    </location>
</feature>
<evidence type="ECO:0000313" key="4">
    <source>
        <dbReference type="Proteomes" id="UP000604046"/>
    </source>
</evidence>
<evidence type="ECO:0000256" key="2">
    <source>
        <dbReference type="SAM" id="SignalP"/>
    </source>
</evidence>
<evidence type="ECO:0000256" key="1">
    <source>
        <dbReference type="SAM" id="MobiDB-lite"/>
    </source>
</evidence>
<feature type="compositionally biased region" description="Low complexity" evidence="1">
    <location>
        <begin position="73"/>
        <end position="92"/>
    </location>
</feature>
<keyword evidence="2" id="KW-0732">Signal</keyword>
<evidence type="ECO:0000313" key="3">
    <source>
        <dbReference type="EMBL" id="CAE7523104.1"/>
    </source>
</evidence>
<dbReference type="AlphaFoldDB" id="A0A812T9M0"/>
<accession>A0A812T9M0</accession>
<organism evidence="3 4">
    <name type="scientific">Symbiodinium natans</name>
    <dbReference type="NCBI Taxonomy" id="878477"/>
    <lineage>
        <taxon>Eukaryota</taxon>
        <taxon>Sar</taxon>
        <taxon>Alveolata</taxon>
        <taxon>Dinophyceae</taxon>
        <taxon>Suessiales</taxon>
        <taxon>Symbiodiniaceae</taxon>
        <taxon>Symbiodinium</taxon>
    </lineage>
</organism>
<proteinExistence type="predicted"/>
<feature type="chain" id="PRO_5032771115" evidence="2">
    <location>
        <begin position="18"/>
        <end position="804"/>
    </location>
</feature>
<feature type="region of interest" description="Disordered" evidence="1">
    <location>
        <begin position="65"/>
        <end position="95"/>
    </location>
</feature>
<name>A0A812T9M0_9DINO</name>
<feature type="region of interest" description="Disordered" evidence="1">
    <location>
        <begin position="169"/>
        <end position="238"/>
    </location>
</feature>
<dbReference type="Proteomes" id="UP000604046">
    <property type="component" value="Unassembled WGS sequence"/>
</dbReference>
<sequence length="804" mass="86151">MKQAMLRLIFMISPVVAMKMDTSRMDGRDAPFDVLEGANASDNGSEVLENIVLRNALHDLREAEEVPAPEDISANSSANASSAGGGNATNSTDQGMGKLAENLEFLFIKAHETVVELQQLEIKSLIEWKQSHLEAEHDQETPRLSLMELQHKEQQSTENAQTIFKKVLEKHHHQREKKQFVTPVKTMEGQQSQEHRGHRANHAANSKSKQPKDPNSQQSSLLQRQRRASESDEKELEDTVSSKVIGTIVDGAKKVGGAIKDGTGLVGDALGDAYASATDKIAFVANTLILFYIADNASFCLVTCAVPEYSYEANTAIDTVEKAIDILKRGFNSWHAGCSVIAPYLSFSQLGAHIFFGASHCQITLMGQTTKLFHFHWHQQNIVFPQPLLTAAHFATSQVEVAMQWGAQLGSQCSIHGGGLIPCLASKLVGSLVSSGIGGKILDAAPPLKAVATMGGELTSCAQTGPGLVACLGGKLVSSGIGGTLVSSGIGGQILDAIPPLKMMKNMGDLYGGCHNHGGHGLLTCFAGGLVGPLVSRGIGTQILDSAPALKSVFNMGHELVNCDQSAQGLVTCLGNRIINYVPPLSHLNKMSEILADFLEGFARVATTIAGQVLKGGSSLIQEAANSQFPATGAPPMVHHSGQSLVIKTHTQEHKPKMSALQTQEERGEDADPVKGGFGFPKFHSESGNYQSKLVSQLLCPHWELGPRNQCSDLNVAVSAFLCPGICTWARVGWHGYETDTSSCLAFAPKNKHGHGGQATATDWQVQNENDFVALEPWAVPCGNKWMKDNWDKWQGVGVGIGAL</sequence>
<dbReference type="EMBL" id="CAJNDS010002549">
    <property type="protein sequence ID" value="CAE7523104.1"/>
    <property type="molecule type" value="Genomic_DNA"/>
</dbReference>